<evidence type="ECO:0000256" key="11">
    <source>
        <dbReference type="SAM" id="Phobius"/>
    </source>
</evidence>
<comment type="catalytic activity">
    <reaction evidence="1">
        <text>ATP + protein L-histidine = ADP + protein N-phospho-L-histidine.</text>
        <dbReference type="EC" id="2.7.13.3"/>
    </reaction>
</comment>
<dbReference type="InterPro" id="IPR036097">
    <property type="entry name" value="HisK_dim/P_sf"/>
</dbReference>
<dbReference type="Pfam" id="PF00672">
    <property type="entry name" value="HAMP"/>
    <property type="match status" value="1"/>
</dbReference>
<dbReference type="Gene3D" id="1.10.287.130">
    <property type="match status" value="1"/>
</dbReference>
<evidence type="ECO:0000256" key="9">
    <source>
        <dbReference type="ARBA" id="ARBA00023012"/>
    </source>
</evidence>
<dbReference type="EMBL" id="AYYO01000037">
    <property type="protein sequence ID" value="KRM55025.1"/>
    <property type="molecule type" value="Genomic_DNA"/>
</dbReference>
<dbReference type="Proteomes" id="UP000051679">
    <property type="component" value="Unassembled WGS sequence"/>
</dbReference>
<keyword evidence="10 11" id="KW-0472">Membrane</keyword>
<dbReference type="PANTHER" id="PTHR45436">
    <property type="entry name" value="SENSOR HISTIDINE KINASE YKOH"/>
    <property type="match status" value="1"/>
</dbReference>
<organism evidence="14 15">
    <name type="scientific">Lacticaseibacillus sharpeae JCM 1186 = DSM 20505</name>
    <dbReference type="NCBI Taxonomy" id="1291052"/>
    <lineage>
        <taxon>Bacteria</taxon>
        <taxon>Bacillati</taxon>
        <taxon>Bacillota</taxon>
        <taxon>Bacilli</taxon>
        <taxon>Lactobacillales</taxon>
        <taxon>Lactobacillaceae</taxon>
        <taxon>Lacticaseibacillus</taxon>
    </lineage>
</organism>
<dbReference type="GO" id="GO:0005886">
    <property type="term" value="C:plasma membrane"/>
    <property type="evidence" value="ECO:0007669"/>
    <property type="project" value="TreeGrafter"/>
</dbReference>
<dbReference type="Gene3D" id="3.30.565.10">
    <property type="entry name" value="Histidine kinase-like ATPase, C-terminal domain"/>
    <property type="match status" value="1"/>
</dbReference>
<evidence type="ECO:0000313" key="15">
    <source>
        <dbReference type="Proteomes" id="UP000051679"/>
    </source>
</evidence>
<dbReference type="InterPro" id="IPR003660">
    <property type="entry name" value="HAMP_dom"/>
</dbReference>
<accession>A0A0R1ZJ69</accession>
<dbReference type="EC" id="2.7.13.3" evidence="3"/>
<dbReference type="STRING" id="1291052.FC18_GL001732"/>
<keyword evidence="7 14" id="KW-0418">Kinase</keyword>
<dbReference type="InterPro" id="IPR003594">
    <property type="entry name" value="HATPase_dom"/>
</dbReference>
<dbReference type="FunFam" id="1.10.287.130:FF:000001">
    <property type="entry name" value="Two-component sensor histidine kinase"/>
    <property type="match status" value="1"/>
</dbReference>
<dbReference type="PANTHER" id="PTHR45436:SF5">
    <property type="entry name" value="SENSOR HISTIDINE KINASE TRCS"/>
    <property type="match status" value="1"/>
</dbReference>
<evidence type="ECO:0000256" key="6">
    <source>
        <dbReference type="ARBA" id="ARBA00022692"/>
    </source>
</evidence>
<dbReference type="AlphaFoldDB" id="A0A0R1ZJ69"/>
<evidence type="ECO:0000259" key="12">
    <source>
        <dbReference type="PROSITE" id="PS50109"/>
    </source>
</evidence>
<dbReference type="SUPFAM" id="SSF47384">
    <property type="entry name" value="Homodimeric domain of signal transducing histidine kinase"/>
    <property type="match status" value="1"/>
</dbReference>
<name>A0A0R1ZJ69_9LACO</name>
<dbReference type="Gene3D" id="6.10.340.10">
    <property type="match status" value="1"/>
</dbReference>
<evidence type="ECO:0000256" key="8">
    <source>
        <dbReference type="ARBA" id="ARBA00022989"/>
    </source>
</evidence>
<feature type="transmembrane region" description="Helical" evidence="11">
    <location>
        <begin position="161"/>
        <end position="185"/>
    </location>
</feature>
<feature type="transmembrane region" description="Helical" evidence="11">
    <location>
        <begin position="20"/>
        <end position="44"/>
    </location>
</feature>
<dbReference type="Pfam" id="PF00512">
    <property type="entry name" value="HisKA"/>
    <property type="match status" value="1"/>
</dbReference>
<dbReference type="InterPro" id="IPR036890">
    <property type="entry name" value="HATPase_C_sf"/>
</dbReference>
<evidence type="ECO:0000256" key="1">
    <source>
        <dbReference type="ARBA" id="ARBA00000085"/>
    </source>
</evidence>
<dbReference type="SMART" id="SM00387">
    <property type="entry name" value="HATPase_c"/>
    <property type="match status" value="1"/>
</dbReference>
<keyword evidence="5" id="KW-0808">Transferase</keyword>
<evidence type="ECO:0000313" key="14">
    <source>
        <dbReference type="EMBL" id="KRM55025.1"/>
    </source>
</evidence>
<dbReference type="PRINTS" id="PR00344">
    <property type="entry name" value="BCTRLSENSOR"/>
</dbReference>
<protein>
    <recommendedName>
        <fullName evidence="3">histidine kinase</fullName>
        <ecNumber evidence="3">2.7.13.3</ecNumber>
    </recommendedName>
</protein>
<dbReference type="GO" id="GO:0000155">
    <property type="term" value="F:phosphorelay sensor kinase activity"/>
    <property type="evidence" value="ECO:0007669"/>
    <property type="project" value="InterPro"/>
</dbReference>
<dbReference type="PROSITE" id="PS50109">
    <property type="entry name" value="HIS_KIN"/>
    <property type="match status" value="1"/>
</dbReference>
<keyword evidence="4" id="KW-0597">Phosphoprotein</keyword>
<evidence type="ECO:0000256" key="10">
    <source>
        <dbReference type="ARBA" id="ARBA00023136"/>
    </source>
</evidence>
<dbReference type="InterPro" id="IPR004358">
    <property type="entry name" value="Sig_transdc_His_kin-like_C"/>
</dbReference>
<dbReference type="PROSITE" id="PS50885">
    <property type="entry name" value="HAMP"/>
    <property type="match status" value="1"/>
</dbReference>
<feature type="domain" description="HAMP" evidence="13">
    <location>
        <begin position="186"/>
        <end position="242"/>
    </location>
</feature>
<keyword evidence="6 11" id="KW-0812">Transmembrane</keyword>
<evidence type="ECO:0000256" key="4">
    <source>
        <dbReference type="ARBA" id="ARBA00022553"/>
    </source>
</evidence>
<dbReference type="SUPFAM" id="SSF55874">
    <property type="entry name" value="ATPase domain of HSP90 chaperone/DNA topoisomerase II/histidine kinase"/>
    <property type="match status" value="1"/>
</dbReference>
<evidence type="ECO:0000259" key="13">
    <source>
        <dbReference type="PROSITE" id="PS50885"/>
    </source>
</evidence>
<dbReference type="InterPro" id="IPR050428">
    <property type="entry name" value="TCS_sensor_his_kinase"/>
</dbReference>
<keyword evidence="15" id="KW-1185">Reference proteome</keyword>
<proteinExistence type="predicted"/>
<dbReference type="RefSeq" id="WP_056975950.1">
    <property type="nucleotide sequence ID" value="NZ_AYYO01000037.1"/>
</dbReference>
<dbReference type="PATRIC" id="fig|1291052.5.peg.1771"/>
<gene>
    <name evidence="14" type="ORF">FC18_GL001732</name>
</gene>
<dbReference type="OrthoDB" id="9786919at2"/>
<keyword evidence="9" id="KW-0902">Two-component regulatory system</keyword>
<sequence>MTEPKSQRSTTSAAEITRVYVIFLVLLMTVVSFATILVVGFHLVHNKSDDAKQLTTVLKTSFSDYKPDWDYWRDTASINPHNTFVRVTVVPDKGKTRHFYSHKTNRFLDDNFETHSIMKNIQAQDDQGIFYHVTSSERWKHSRVTYEIWLSLNNVIELFKLIIAVVLSVTAVGMLLGIWAITFLARKLNAPLERLTTATQSLNDADETTHHETLPVPQNPQEVRDLSIEFNRLLTTLNTQVLRDHQFVSDASHELRTPLAAIRGHINLIRRHAEDHPEVLQPSLATIDTESVRMQHLIDSLLKLSRMDHAELTLDKLLLNDVVQRVADTYRGQLHRELIIDAPQPVYAKANADSITQILVALVDNANKYAPGDTPITIRVVARSRAVLEVADLGPGIPDEVKPHVFDRFFRADSSRSSKIDGSGLGLAIVARQADLNHGGIQVADNQPQGTRFILSLPLA</sequence>
<comment type="caution">
    <text evidence="14">The sequence shown here is derived from an EMBL/GenBank/DDBJ whole genome shotgun (WGS) entry which is preliminary data.</text>
</comment>
<keyword evidence="8 11" id="KW-1133">Transmembrane helix</keyword>
<dbReference type="InterPro" id="IPR003661">
    <property type="entry name" value="HisK_dim/P_dom"/>
</dbReference>
<dbReference type="InterPro" id="IPR005467">
    <property type="entry name" value="His_kinase_dom"/>
</dbReference>
<dbReference type="CDD" id="cd00082">
    <property type="entry name" value="HisKA"/>
    <property type="match status" value="1"/>
</dbReference>
<dbReference type="SMART" id="SM00388">
    <property type="entry name" value="HisKA"/>
    <property type="match status" value="1"/>
</dbReference>
<dbReference type="Pfam" id="PF02518">
    <property type="entry name" value="HATPase_c"/>
    <property type="match status" value="1"/>
</dbReference>
<evidence type="ECO:0000256" key="7">
    <source>
        <dbReference type="ARBA" id="ARBA00022777"/>
    </source>
</evidence>
<comment type="subcellular location">
    <subcellularLocation>
        <location evidence="2">Membrane</location>
    </subcellularLocation>
</comment>
<reference evidence="14 15" key="1">
    <citation type="journal article" date="2015" name="Genome Announc.">
        <title>Expanding the biotechnology potential of lactobacilli through comparative genomics of 213 strains and associated genera.</title>
        <authorList>
            <person name="Sun Z."/>
            <person name="Harris H.M."/>
            <person name="McCann A."/>
            <person name="Guo C."/>
            <person name="Argimon S."/>
            <person name="Zhang W."/>
            <person name="Yang X."/>
            <person name="Jeffery I.B."/>
            <person name="Cooney J.C."/>
            <person name="Kagawa T.F."/>
            <person name="Liu W."/>
            <person name="Song Y."/>
            <person name="Salvetti E."/>
            <person name="Wrobel A."/>
            <person name="Rasinkangas P."/>
            <person name="Parkhill J."/>
            <person name="Rea M.C."/>
            <person name="O'Sullivan O."/>
            <person name="Ritari J."/>
            <person name="Douillard F.P."/>
            <person name="Paul Ross R."/>
            <person name="Yang R."/>
            <person name="Briner A.E."/>
            <person name="Felis G.E."/>
            <person name="de Vos W.M."/>
            <person name="Barrangou R."/>
            <person name="Klaenhammer T.R."/>
            <person name="Caufield P.W."/>
            <person name="Cui Y."/>
            <person name="Zhang H."/>
            <person name="O'Toole P.W."/>
        </authorList>
    </citation>
    <scope>NUCLEOTIDE SEQUENCE [LARGE SCALE GENOMIC DNA]</scope>
    <source>
        <strain evidence="14 15">DSM 20505</strain>
    </source>
</reference>
<feature type="domain" description="Histidine kinase" evidence="12">
    <location>
        <begin position="250"/>
        <end position="460"/>
    </location>
</feature>
<evidence type="ECO:0000256" key="2">
    <source>
        <dbReference type="ARBA" id="ARBA00004370"/>
    </source>
</evidence>
<evidence type="ECO:0000256" key="5">
    <source>
        <dbReference type="ARBA" id="ARBA00022679"/>
    </source>
</evidence>
<evidence type="ECO:0000256" key="3">
    <source>
        <dbReference type="ARBA" id="ARBA00012438"/>
    </source>
</evidence>